<reference evidence="3" key="1">
    <citation type="submission" date="2016-11" db="EMBL/GenBank/DDBJ databases">
        <authorList>
            <person name="Varghese N."/>
            <person name="Submissions S."/>
        </authorList>
    </citation>
    <scope>NUCLEOTIDE SEQUENCE [LARGE SCALE GENOMIC DNA]</scope>
    <source>
        <strain evidence="3">DSM 15292</strain>
    </source>
</reference>
<name>A0A1N6E6Z1_9BACT</name>
<evidence type="ECO:0008006" key="4">
    <source>
        <dbReference type="Google" id="ProtNLM"/>
    </source>
</evidence>
<keyword evidence="3" id="KW-1185">Reference proteome</keyword>
<dbReference type="STRING" id="226505.SAMN05444394_1786"/>
<feature type="signal peptide" evidence="1">
    <location>
        <begin position="1"/>
        <end position="22"/>
    </location>
</feature>
<evidence type="ECO:0000256" key="1">
    <source>
        <dbReference type="SAM" id="SignalP"/>
    </source>
</evidence>
<accession>A0A1N6E6Z1</accession>
<dbReference type="AlphaFoldDB" id="A0A1N6E6Z1"/>
<dbReference type="RefSeq" id="WP_074224482.1">
    <property type="nucleotide sequence ID" value="NZ_FSRC01000001.1"/>
</dbReference>
<protein>
    <recommendedName>
        <fullName evidence="4">TerB family tellurite resistance protein</fullName>
    </recommendedName>
</protein>
<feature type="chain" id="PRO_5013111164" description="TerB family tellurite resistance protein" evidence="1">
    <location>
        <begin position="23"/>
        <end position="211"/>
    </location>
</feature>
<evidence type="ECO:0000313" key="2">
    <source>
        <dbReference type="EMBL" id="SIN78751.1"/>
    </source>
</evidence>
<organism evidence="2 3">
    <name type="scientific">Algoriphagus halophilus</name>
    <dbReference type="NCBI Taxonomy" id="226505"/>
    <lineage>
        <taxon>Bacteria</taxon>
        <taxon>Pseudomonadati</taxon>
        <taxon>Bacteroidota</taxon>
        <taxon>Cytophagia</taxon>
        <taxon>Cytophagales</taxon>
        <taxon>Cyclobacteriaceae</taxon>
        <taxon>Algoriphagus</taxon>
    </lineage>
</organism>
<keyword evidence="1" id="KW-0732">Signal</keyword>
<dbReference type="Proteomes" id="UP000185221">
    <property type="component" value="Unassembled WGS sequence"/>
</dbReference>
<sequence>MKKIHFLSCMFVLSLGIQLAQAQTDEATQLLLNVTKLNQLKEILSDLEQGYTTLRKGYSQIEKLASGNFNLHETFLNQLLEVNPAVKDYYKVAEIIHFQLQLLNDYKRAYSVFRQSGQFTHQEISYLYQVYQNLMQKSLQHLDELTLVLTAGTLRMSDEERLKAIDRIHQGMMDKIQFLTRFNQDTQILALQRSKTIQELSGIRTLYNSHY</sequence>
<proteinExistence type="predicted"/>
<gene>
    <name evidence="2" type="ORF">SAMN05444394_1786</name>
</gene>
<evidence type="ECO:0000313" key="3">
    <source>
        <dbReference type="Proteomes" id="UP000185221"/>
    </source>
</evidence>
<dbReference type="EMBL" id="FSRC01000001">
    <property type="protein sequence ID" value="SIN78751.1"/>
    <property type="molecule type" value="Genomic_DNA"/>
</dbReference>